<evidence type="ECO:0008006" key="4">
    <source>
        <dbReference type="Google" id="ProtNLM"/>
    </source>
</evidence>
<comment type="caution">
    <text evidence="2">The sequence shown here is derived from an EMBL/GenBank/DDBJ whole genome shotgun (WGS) entry which is preliminary data.</text>
</comment>
<accession>A0ABU8FDN6</accession>
<evidence type="ECO:0000313" key="2">
    <source>
        <dbReference type="EMBL" id="MEI4800803.1"/>
    </source>
</evidence>
<dbReference type="EMBL" id="JBAWSX010000002">
    <property type="protein sequence ID" value="MEI4800803.1"/>
    <property type="molecule type" value="Genomic_DNA"/>
</dbReference>
<feature type="transmembrane region" description="Helical" evidence="1">
    <location>
        <begin position="153"/>
        <end position="171"/>
    </location>
</feature>
<protein>
    <recommendedName>
        <fullName evidence="4">DUF308 domain-containing protein</fullName>
    </recommendedName>
</protein>
<gene>
    <name evidence="2" type="ORF">WAZ07_05570</name>
</gene>
<keyword evidence="1" id="KW-0472">Membrane</keyword>
<name>A0ABU8FDN6_9BACI</name>
<keyword evidence="1" id="KW-1133">Transmembrane helix</keyword>
<proteinExistence type="predicted"/>
<feature type="transmembrane region" description="Helical" evidence="1">
    <location>
        <begin position="81"/>
        <end position="106"/>
    </location>
</feature>
<feature type="transmembrane region" description="Helical" evidence="1">
    <location>
        <begin position="177"/>
        <end position="200"/>
    </location>
</feature>
<keyword evidence="1" id="KW-0812">Transmembrane</keyword>
<feature type="transmembrane region" description="Helical" evidence="1">
    <location>
        <begin position="21"/>
        <end position="42"/>
    </location>
</feature>
<dbReference type="Proteomes" id="UP001372526">
    <property type="component" value="Unassembled WGS sequence"/>
</dbReference>
<organism evidence="2 3">
    <name type="scientific">Bacillus bruguierae</name>
    <dbReference type="NCBI Taxonomy" id="3127667"/>
    <lineage>
        <taxon>Bacteria</taxon>
        <taxon>Bacillati</taxon>
        <taxon>Bacillota</taxon>
        <taxon>Bacilli</taxon>
        <taxon>Bacillales</taxon>
        <taxon>Bacillaceae</taxon>
        <taxon>Bacillus</taxon>
    </lineage>
</organism>
<feature type="transmembrane region" description="Helical" evidence="1">
    <location>
        <begin position="112"/>
        <end position="133"/>
    </location>
</feature>
<evidence type="ECO:0000256" key="1">
    <source>
        <dbReference type="SAM" id="Phobius"/>
    </source>
</evidence>
<sequence length="231" mass="27021">MEKYHGKSTEQIIQTLMPFSVRSSIIMVWVVINFMISTPFLFPPTFTIYLYIILPFLLISNIWGIWVFFYKPHELRLVHILYNGFMGATFSFGSFIVIQKFAYTFIKIETPLFFIVTFSLYIFTIYKLISLGITSFLRRLNNEETNNIKISPIVYFSGLGYIIGQICIGSLSQNGLAILLILVFSLLAVVFGIYGVYLYFYFDLKKQQNKLDSFNSQRKTNTKLTRKERRQ</sequence>
<feature type="transmembrane region" description="Helical" evidence="1">
    <location>
        <begin position="48"/>
        <end position="69"/>
    </location>
</feature>
<evidence type="ECO:0000313" key="3">
    <source>
        <dbReference type="Proteomes" id="UP001372526"/>
    </source>
</evidence>
<keyword evidence="3" id="KW-1185">Reference proteome</keyword>
<reference evidence="2 3" key="1">
    <citation type="submission" date="2024-01" db="EMBL/GenBank/DDBJ databases">
        <title>Seven novel Bacillus-like species.</title>
        <authorList>
            <person name="Liu G."/>
        </authorList>
    </citation>
    <scope>NUCLEOTIDE SEQUENCE [LARGE SCALE GENOMIC DNA]</scope>
    <source>
        <strain evidence="2 3">FJAT-51639</strain>
    </source>
</reference>
<dbReference type="RefSeq" id="WP_336471645.1">
    <property type="nucleotide sequence ID" value="NZ_JBAWSX010000002.1"/>
</dbReference>